<organism evidence="3 4">
    <name type="scientific">Thiohalomonas denitrificans</name>
    <dbReference type="NCBI Taxonomy" id="415747"/>
    <lineage>
        <taxon>Bacteria</taxon>
        <taxon>Pseudomonadati</taxon>
        <taxon>Pseudomonadota</taxon>
        <taxon>Gammaproteobacteria</taxon>
        <taxon>Thiohalomonadales</taxon>
        <taxon>Thiohalomonadaceae</taxon>
        <taxon>Thiohalomonas</taxon>
    </lineage>
</organism>
<evidence type="ECO:0000256" key="1">
    <source>
        <dbReference type="SAM" id="Phobius"/>
    </source>
</evidence>
<dbReference type="OrthoDB" id="6401969at2"/>
<dbReference type="EMBL" id="FMWD01000004">
    <property type="protein sequence ID" value="SCZ57785.1"/>
    <property type="molecule type" value="Genomic_DNA"/>
</dbReference>
<name>A0A1G5Q7C9_9GAMM</name>
<evidence type="ECO:0008006" key="5">
    <source>
        <dbReference type="Google" id="ProtNLM"/>
    </source>
</evidence>
<dbReference type="InterPro" id="IPR016924">
    <property type="entry name" value="UCP029543"/>
</dbReference>
<keyword evidence="1" id="KW-1133">Transmembrane helix</keyword>
<dbReference type="AlphaFoldDB" id="A0A1G5Q7C9"/>
<keyword evidence="1" id="KW-0812">Transmembrane</keyword>
<dbReference type="NCBIfam" id="NF033919">
    <property type="entry name" value="PA2779_fam"/>
    <property type="match status" value="1"/>
</dbReference>
<accession>A0A1G5Q7C9</accession>
<feature type="chain" id="PRO_5011677648" description="PA2779 family protein" evidence="2">
    <location>
        <begin position="32"/>
        <end position="136"/>
    </location>
</feature>
<keyword evidence="4" id="KW-1185">Reference proteome</keyword>
<dbReference type="STRING" id="415747.SAMN03097708_01508"/>
<dbReference type="Pfam" id="PF20332">
    <property type="entry name" value="DUF6627"/>
    <property type="match status" value="1"/>
</dbReference>
<gene>
    <name evidence="3" type="ORF">SAMN03097708_01508</name>
</gene>
<feature type="transmembrane region" description="Helical" evidence="1">
    <location>
        <begin position="106"/>
        <end position="132"/>
    </location>
</feature>
<feature type="signal peptide" evidence="2">
    <location>
        <begin position="1"/>
        <end position="31"/>
    </location>
</feature>
<evidence type="ECO:0000256" key="2">
    <source>
        <dbReference type="SAM" id="SignalP"/>
    </source>
</evidence>
<reference evidence="3 4" key="1">
    <citation type="submission" date="2016-10" db="EMBL/GenBank/DDBJ databases">
        <authorList>
            <person name="de Groot N.N."/>
        </authorList>
    </citation>
    <scope>NUCLEOTIDE SEQUENCE [LARGE SCALE GENOMIC DNA]</scope>
    <source>
        <strain evidence="3 4">HLD2</strain>
    </source>
</reference>
<evidence type="ECO:0000313" key="4">
    <source>
        <dbReference type="Proteomes" id="UP000199648"/>
    </source>
</evidence>
<protein>
    <recommendedName>
        <fullName evidence="5">PA2779 family protein</fullName>
    </recommendedName>
</protein>
<dbReference type="InterPro" id="IPR046735">
    <property type="entry name" value="PA2779-like"/>
</dbReference>
<keyword evidence="1" id="KW-0472">Membrane</keyword>
<proteinExistence type="predicted"/>
<keyword evidence="2" id="KW-0732">Signal</keyword>
<dbReference type="RefSeq" id="WP_092994813.1">
    <property type="nucleotide sequence ID" value="NZ_FMWD01000004.1"/>
</dbReference>
<dbReference type="Proteomes" id="UP000199648">
    <property type="component" value="Unassembled WGS sequence"/>
</dbReference>
<evidence type="ECO:0000313" key="3">
    <source>
        <dbReference type="EMBL" id="SCZ57785.1"/>
    </source>
</evidence>
<sequence length="136" mass="14817">MRGIHHLRRPLSMLLYIVFTVSSLQMPAAQAAMIGTDRVLSETAAAQSSQARDRLDSLLARDEVAQKLVEYGVEPQQARERIAGLTNSEILELQERIDTLPAGGDILGVAALIFIVLIITDAIGATDVFTFVNKVE</sequence>
<dbReference type="PIRSF" id="PIRSF029543">
    <property type="entry name" value="UCP029543"/>
    <property type="match status" value="1"/>
</dbReference>